<accession>A0A2V0NNW9</accession>
<dbReference type="PANTHER" id="PTHR31407">
    <property type="match status" value="1"/>
</dbReference>
<gene>
    <name evidence="3" type="ORF">Rsub_02161</name>
</gene>
<dbReference type="GO" id="GO:0015979">
    <property type="term" value="P:photosynthesis"/>
    <property type="evidence" value="ECO:0007669"/>
    <property type="project" value="InterPro"/>
</dbReference>
<dbReference type="PANTHER" id="PTHR31407:SF4">
    <property type="entry name" value="PSBP-LIKE PROTEIN 1, CHLOROPLASTIC"/>
    <property type="match status" value="1"/>
</dbReference>
<dbReference type="STRING" id="307507.A0A2V0NNW9"/>
<evidence type="ECO:0000259" key="2">
    <source>
        <dbReference type="Pfam" id="PF01789"/>
    </source>
</evidence>
<proteinExistence type="predicted"/>
<dbReference type="InParanoid" id="A0A2V0NNW9"/>
<reference evidence="3 4" key="1">
    <citation type="journal article" date="2018" name="Sci. Rep.">
        <title>Raphidocelis subcapitata (=Pseudokirchneriella subcapitata) provides an insight into genome evolution and environmental adaptations in the Sphaeropleales.</title>
        <authorList>
            <person name="Suzuki S."/>
            <person name="Yamaguchi H."/>
            <person name="Nakajima N."/>
            <person name="Kawachi M."/>
        </authorList>
    </citation>
    <scope>NUCLEOTIDE SEQUENCE [LARGE SCALE GENOMIC DNA]</scope>
    <source>
        <strain evidence="3 4">NIES-35</strain>
    </source>
</reference>
<feature type="compositionally biased region" description="Pro residues" evidence="1">
    <location>
        <begin position="44"/>
        <end position="56"/>
    </location>
</feature>
<organism evidence="3 4">
    <name type="scientific">Raphidocelis subcapitata</name>
    <dbReference type="NCBI Taxonomy" id="307507"/>
    <lineage>
        <taxon>Eukaryota</taxon>
        <taxon>Viridiplantae</taxon>
        <taxon>Chlorophyta</taxon>
        <taxon>core chlorophytes</taxon>
        <taxon>Chlorophyceae</taxon>
        <taxon>CS clade</taxon>
        <taxon>Sphaeropleales</taxon>
        <taxon>Selenastraceae</taxon>
        <taxon>Raphidocelis</taxon>
    </lineage>
</organism>
<feature type="region of interest" description="Disordered" evidence="1">
    <location>
        <begin position="1"/>
        <end position="58"/>
    </location>
</feature>
<evidence type="ECO:0000313" key="4">
    <source>
        <dbReference type="Proteomes" id="UP000247498"/>
    </source>
</evidence>
<dbReference type="Proteomes" id="UP000247498">
    <property type="component" value="Unassembled WGS sequence"/>
</dbReference>
<evidence type="ECO:0000256" key="1">
    <source>
        <dbReference type="SAM" id="MobiDB-lite"/>
    </source>
</evidence>
<comment type="caution">
    <text evidence="3">The sequence shown here is derived from an EMBL/GenBank/DDBJ whole genome shotgun (WGS) entry which is preliminary data.</text>
</comment>
<dbReference type="EMBL" id="BDRX01000009">
    <property type="protein sequence ID" value="GBF89284.1"/>
    <property type="molecule type" value="Genomic_DNA"/>
</dbReference>
<dbReference type="InterPro" id="IPR002683">
    <property type="entry name" value="PsbP_C"/>
</dbReference>
<protein>
    <submittedName>
        <fullName evidence="3">Photosystem II oxygen evolving complex</fullName>
    </submittedName>
</protein>
<keyword evidence="4" id="KW-1185">Reference proteome</keyword>
<dbReference type="SUPFAM" id="SSF55724">
    <property type="entry name" value="Mog1p/PsbP-like"/>
    <property type="match status" value="1"/>
</dbReference>
<evidence type="ECO:0000313" key="3">
    <source>
        <dbReference type="EMBL" id="GBF89284.1"/>
    </source>
</evidence>
<dbReference type="AlphaFoldDB" id="A0A2V0NNW9"/>
<dbReference type="GO" id="GO:0005509">
    <property type="term" value="F:calcium ion binding"/>
    <property type="evidence" value="ECO:0007669"/>
    <property type="project" value="InterPro"/>
</dbReference>
<feature type="compositionally biased region" description="Low complexity" evidence="1">
    <location>
        <begin position="30"/>
        <end position="43"/>
    </location>
</feature>
<dbReference type="Gene3D" id="3.40.1000.10">
    <property type="entry name" value="Mog1/PsbP, alpha/beta/alpha sandwich"/>
    <property type="match status" value="1"/>
</dbReference>
<name>A0A2V0NNW9_9CHLO</name>
<sequence>MISRLSKPAGQRCSLPSARRAAPRRRCRVPRAAAEPPQQQPGAQPRPQPQPQPQPQPRRSVLLRASALPLAPLLVQAAIGSNDATTIVNSVLGAYGLPTLKASAGYKVWDDFSDEWSFEYPRGWVARRNSLRRGVVISDFQTADKVAVEELDPPPDGDLAAAAVAAAVLPGGGRLTQDDVLGLPAKGAVRVAAETVDGQEYLYLEFPSETITRSGYQIRRRNFAAAALRRGKLFVIAASVRGDQYNEAKRELLEHTVRSFRLR</sequence>
<dbReference type="InterPro" id="IPR016123">
    <property type="entry name" value="Mog1/PsbP_a/b/a-sand"/>
</dbReference>
<feature type="domain" description="PsbP C-terminal" evidence="2">
    <location>
        <begin position="105"/>
        <end position="261"/>
    </location>
</feature>
<dbReference type="GO" id="GO:0009654">
    <property type="term" value="C:photosystem II oxygen evolving complex"/>
    <property type="evidence" value="ECO:0007669"/>
    <property type="project" value="InterPro"/>
</dbReference>
<dbReference type="OrthoDB" id="506760at2759"/>
<dbReference type="GO" id="GO:0019898">
    <property type="term" value="C:extrinsic component of membrane"/>
    <property type="evidence" value="ECO:0007669"/>
    <property type="project" value="InterPro"/>
</dbReference>
<dbReference type="Pfam" id="PF01789">
    <property type="entry name" value="PsbP"/>
    <property type="match status" value="1"/>
</dbReference>